<dbReference type="PANTHER" id="PTHR37534">
    <property type="entry name" value="TRANSCRIPTIONAL ACTIVATOR PROTEIN UGA3"/>
    <property type="match status" value="1"/>
</dbReference>
<dbReference type="GO" id="GO:0005634">
    <property type="term" value="C:nucleus"/>
    <property type="evidence" value="ECO:0007669"/>
    <property type="project" value="UniProtKB-SubCell"/>
</dbReference>
<dbReference type="GO" id="GO:0000976">
    <property type="term" value="F:transcription cis-regulatory region binding"/>
    <property type="evidence" value="ECO:0007669"/>
    <property type="project" value="TreeGrafter"/>
</dbReference>
<dbReference type="OrthoDB" id="424974at2759"/>
<dbReference type="AlphaFoldDB" id="A0A9W6YSA5"/>
<comment type="subcellular location">
    <subcellularLocation>
        <location evidence="1">Nucleus</location>
    </subcellularLocation>
</comment>
<accession>A0A9W6YSA5</accession>
<dbReference type="Pfam" id="PF11951">
    <property type="entry name" value="Fungal_trans_2"/>
    <property type="match status" value="1"/>
</dbReference>
<dbReference type="PROSITE" id="PS50048">
    <property type="entry name" value="ZN2_CY6_FUNGAL_2"/>
    <property type="match status" value="1"/>
</dbReference>
<dbReference type="PROSITE" id="PS00463">
    <property type="entry name" value="ZN2_CY6_FUNGAL_1"/>
    <property type="match status" value="1"/>
</dbReference>
<dbReference type="GO" id="GO:0045944">
    <property type="term" value="P:positive regulation of transcription by RNA polymerase II"/>
    <property type="evidence" value="ECO:0007669"/>
    <property type="project" value="TreeGrafter"/>
</dbReference>
<feature type="compositionally biased region" description="Basic and acidic residues" evidence="3">
    <location>
        <begin position="15"/>
        <end position="25"/>
    </location>
</feature>
<dbReference type="GO" id="GO:0000981">
    <property type="term" value="F:DNA-binding transcription factor activity, RNA polymerase II-specific"/>
    <property type="evidence" value="ECO:0007669"/>
    <property type="project" value="InterPro"/>
</dbReference>
<dbReference type="Gene3D" id="4.10.240.10">
    <property type="entry name" value="Zn(2)-C6 fungal-type DNA-binding domain"/>
    <property type="match status" value="1"/>
</dbReference>
<feature type="region of interest" description="Disordered" evidence="3">
    <location>
        <begin position="1"/>
        <end position="34"/>
    </location>
</feature>
<dbReference type="EMBL" id="BSXU01000104">
    <property type="protein sequence ID" value="GMG19316.1"/>
    <property type="molecule type" value="Genomic_DNA"/>
</dbReference>
<feature type="compositionally biased region" description="Polar residues" evidence="3">
    <location>
        <begin position="77"/>
        <end position="90"/>
    </location>
</feature>
<keyword evidence="6" id="KW-1185">Reference proteome</keyword>
<keyword evidence="2" id="KW-0539">Nucleus</keyword>
<comment type="caution">
    <text evidence="5">The sequence shown here is derived from an EMBL/GenBank/DDBJ whole genome shotgun (WGS) entry which is preliminary data.</text>
</comment>
<dbReference type="InterPro" id="IPR036864">
    <property type="entry name" value="Zn2-C6_fun-type_DNA-bd_sf"/>
</dbReference>
<dbReference type="Pfam" id="PF00172">
    <property type="entry name" value="Zn_clus"/>
    <property type="match status" value="1"/>
</dbReference>
<dbReference type="PANTHER" id="PTHR37534:SF49">
    <property type="entry name" value="LYSINE BIOSYNTHESIS REGULATORY PROTEIN LYS14"/>
    <property type="match status" value="1"/>
</dbReference>
<reference evidence="5" key="1">
    <citation type="submission" date="2023-04" db="EMBL/GenBank/DDBJ databases">
        <title>Ambrosiozyma monospora NBRC 1965.</title>
        <authorList>
            <person name="Ichikawa N."/>
            <person name="Sato H."/>
            <person name="Tonouchi N."/>
        </authorList>
    </citation>
    <scope>NUCLEOTIDE SEQUENCE</scope>
    <source>
        <strain evidence="5">NBRC 1965</strain>
    </source>
</reference>
<dbReference type="SMART" id="SM00066">
    <property type="entry name" value="GAL4"/>
    <property type="match status" value="1"/>
</dbReference>
<dbReference type="InterPro" id="IPR001138">
    <property type="entry name" value="Zn2Cys6_DnaBD"/>
</dbReference>
<evidence type="ECO:0000259" key="4">
    <source>
        <dbReference type="PROSITE" id="PS50048"/>
    </source>
</evidence>
<dbReference type="CDD" id="cd00067">
    <property type="entry name" value="GAL4"/>
    <property type="match status" value="1"/>
</dbReference>
<evidence type="ECO:0000313" key="6">
    <source>
        <dbReference type="Proteomes" id="UP001165063"/>
    </source>
</evidence>
<evidence type="ECO:0000313" key="5">
    <source>
        <dbReference type="EMBL" id="GMG19316.1"/>
    </source>
</evidence>
<dbReference type="GO" id="GO:0008270">
    <property type="term" value="F:zinc ion binding"/>
    <property type="evidence" value="ECO:0007669"/>
    <property type="project" value="InterPro"/>
</dbReference>
<feature type="domain" description="Zn(2)-C6 fungal-type" evidence="4">
    <location>
        <begin position="34"/>
        <end position="64"/>
    </location>
</feature>
<evidence type="ECO:0000256" key="2">
    <source>
        <dbReference type="ARBA" id="ARBA00023242"/>
    </source>
</evidence>
<dbReference type="SUPFAM" id="SSF57701">
    <property type="entry name" value="Zn2/Cys6 DNA-binding domain"/>
    <property type="match status" value="1"/>
</dbReference>
<protein>
    <submittedName>
        <fullName evidence="5">Unnamed protein product</fullName>
    </submittedName>
</protein>
<sequence length="776" mass="87515">MQPESITAEPTSPDKNPHKCPDEPPKKRKYSKAGCKECKRRKIKCDEGKPLCWHCKRLGKVCIYLPPKPRKKRRAPSNPSNTSDAILNKPASTITMNNDNQQGTTPQQQLNGQYMGFTTPMTQTADGLRHPSLVSYSNLPPPLYSNFHEPKNSFQTNTQPHQAEGSIKLPELLQSSAGVSSTSSLPSMQNNNIAITPASQAHTPSGQMPAFNFNSLTTALTPTGLNTGNGNGTSISHVPLDLDLELSTTNIPNFDAITTANILAHNLNDILNDKIEETKGSHLNDTTIPPMLEMFEHFDYANSLHSSSVDESVCSPSFVIRPFSLYSFQFQDEHKIYLECFYNGYAKVITPFTPTPELNPARDILLTYSNDNHYLMAAIMACGALQAHNKSRDPKDEASYCSYLSTSMQLLSSVLSDEKKLRENIEPMILTVLLLTSYTAISNLQKWRPHLRAAQELLTNYVPINNHSKQSKRNSYVIAFCRAWFFSMETVAGLSSPMGGTLQTDQEFNNMIFDLPNLDFHLKKLHIMRKDGYNLLLGYTTELAVVFQKLVKLISKMRQRKNEKRDPEISTSDVSELIAGLYKASQFQIISKNGIVPKTHFLHPENGGFVKPPLYFEPLSSEAIIRIETKDGKLEYLCWYDLSFRCAVNAAYVMVFCALCQFPPNHFMVQSLVKETLQSLAFLDSTTDINAYELMMLMMPIHVIGSNCIDPEDREKVIKYYRLLDPFGNAGASDFKQNFLARKWKKYDIKKDKSHVPYGDFYDIDEDEVQADIISY</sequence>
<evidence type="ECO:0000256" key="3">
    <source>
        <dbReference type="SAM" id="MobiDB-lite"/>
    </source>
</evidence>
<name>A0A9W6YSA5_AMBMO</name>
<organism evidence="5 6">
    <name type="scientific">Ambrosiozyma monospora</name>
    <name type="common">Yeast</name>
    <name type="synonym">Endomycopsis monosporus</name>
    <dbReference type="NCBI Taxonomy" id="43982"/>
    <lineage>
        <taxon>Eukaryota</taxon>
        <taxon>Fungi</taxon>
        <taxon>Dikarya</taxon>
        <taxon>Ascomycota</taxon>
        <taxon>Saccharomycotina</taxon>
        <taxon>Pichiomycetes</taxon>
        <taxon>Pichiales</taxon>
        <taxon>Pichiaceae</taxon>
        <taxon>Ambrosiozyma</taxon>
    </lineage>
</organism>
<dbReference type="InterPro" id="IPR021858">
    <property type="entry name" value="Fun_TF"/>
</dbReference>
<proteinExistence type="predicted"/>
<feature type="region of interest" description="Disordered" evidence="3">
    <location>
        <begin position="68"/>
        <end position="90"/>
    </location>
</feature>
<dbReference type="Proteomes" id="UP001165063">
    <property type="component" value="Unassembled WGS sequence"/>
</dbReference>
<evidence type="ECO:0000256" key="1">
    <source>
        <dbReference type="ARBA" id="ARBA00004123"/>
    </source>
</evidence>
<feature type="compositionally biased region" description="Polar residues" evidence="3">
    <location>
        <begin position="1"/>
        <end position="14"/>
    </location>
</feature>
<gene>
    <name evidence="5" type="ORF">Amon01_000037200</name>
</gene>